<feature type="transmembrane region" description="Helical" evidence="1">
    <location>
        <begin position="101"/>
        <end position="124"/>
    </location>
</feature>
<accession>A0A915AZT9</accession>
<evidence type="ECO:0000313" key="2">
    <source>
        <dbReference type="Proteomes" id="UP000887569"/>
    </source>
</evidence>
<organism evidence="2 3">
    <name type="scientific">Parascaris univalens</name>
    <name type="common">Nematode worm</name>
    <dbReference type="NCBI Taxonomy" id="6257"/>
    <lineage>
        <taxon>Eukaryota</taxon>
        <taxon>Metazoa</taxon>
        <taxon>Ecdysozoa</taxon>
        <taxon>Nematoda</taxon>
        <taxon>Chromadorea</taxon>
        <taxon>Rhabditida</taxon>
        <taxon>Spirurina</taxon>
        <taxon>Ascaridomorpha</taxon>
        <taxon>Ascaridoidea</taxon>
        <taxon>Ascarididae</taxon>
        <taxon>Parascaris</taxon>
    </lineage>
</organism>
<keyword evidence="2" id="KW-1185">Reference proteome</keyword>
<proteinExistence type="predicted"/>
<dbReference type="Proteomes" id="UP000887569">
    <property type="component" value="Unplaced"/>
</dbReference>
<dbReference type="WBParaSite" id="PgR021_g073_t01">
    <property type="protein sequence ID" value="PgR021_g073_t01"/>
    <property type="gene ID" value="PgR021_g073"/>
</dbReference>
<sequence>SISLPFNICTKDTMTVTSPMWMATNSSLALRLLYKNVVFGPVKKTSTKGGILVNMELVLLSHIQKSRFFILLSANVLHSILANFAMFLWKVHIFVISYISHHLLVICSHFYLYSFFISVVDMVVQSRRSHLSMRYPMYREQSTIQKCYIRPHYYQKSKRNKNVMKDSMHRQSRNSLKNFKNPKNRSYTNSFALNYAVS</sequence>
<keyword evidence="1" id="KW-1133">Transmembrane helix</keyword>
<keyword evidence="1" id="KW-0472">Membrane</keyword>
<protein>
    <submittedName>
        <fullName evidence="3">Uncharacterized protein</fullName>
    </submittedName>
</protein>
<name>A0A915AZT9_PARUN</name>
<feature type="transmembrane region" description="Helical" evidence="1">
    <location>
        <begin position="68"/>
        <end position="89"/>
    </location>
</feature>
<reference evidence="3" key="1">
    <citation type="submission" date="2022-11" db="UniProtKB">
        <authorList>
            <consortium name="WormBaseParasite"/>
        </authorList>
    </citation>
    <scope>IDENTIFICATION</scope>
</reference>
<evidence type="ECO:0000256" key="1">
    <source>
        <dbReference type="SAM" id="Phobius"/>
    </source>
</evidence>
<keyword evidence="1" id="KW-0812">Transmembrane</keyword>
<evidence type="ECO:0000313" key="3">
    <source>
        <dbReference type="WBParaSite" id="PgR021_g073_t01"/>
    </source>
</evidence>
<dbReference type="AlphaFoldDB" id="A0A915AZT9"/>